<dbReference type="CDD" id="cd01324">
    <property type="entry name" value="cbb3_Oxidase_CcoQ"/>
    <property type="match status" value="1"/>
</dbReference>
<name>A0A432Y461_9GAMM</name>
<reference evidence="3" key="1">
    <citation type="journal article" date="2018" name="Front. Microbiol.">
        <title>Genome-Based Analysis Reveals the Taxonomy and Diversity of the Family Idiomarinaceae.</title>
        <authorList>
            <person name="Liu Y."/>
            <person name="Lai Q."/>
            <person name="Shao Z."/>
        </authorList>
    </citation>
    <scope>NUCLEOTIDE SEQUENCE [LARGE SCALE GENOMIC DNA]</scope>
    <source>
        <strain evidence="3">PO-M2</strain>
    </source>
</reference>
<feature type="transmembrane region" description="Helical" evidence="1">
    <location>
        <begin position="6"/>
        <end position="26"/>
    </location>
</feature>
<evidence type="ECO:0000256" key="1">
    <source>
        <dbReference type="SAM" id="Phobius"/>
    </source>
</evidence>
<dbReference type="OrthoDB" id="6402501at2"/>
<protein>
    <submittedName>
        <fullName evidence="2">CcoQ/FixQ family Cbb3-type cytochrome c oxidase assembly chaperone</fullName>
    </submittedName>
</protein>
<sequence length="63" mass="7410">MDYITWRSIYTVIVFVLFIGIGVWAFSKARKKSFDEAANSIFEEDELDRSQQNDTKQESKNNE</sequence>
<accession>A0A432Y461</accession>
<keyword evidence="1" id="KW-1133">Transmembrane helix</keyword>
<dbReference type="InterPro" id="IPR008621">
    <property type="entry name" value="Cbb3-typ_cyt_oxidase_comp"/>
</dbReference>
<dbReference type="Proteomes" id="UP000287649">
    <property type="component" value="Unassembled WGS sequence"/>
</dbReference>
<keyword evidence="1" id="KW-0812">Transmembrane</keyword>
<evidence type="ECO:0000313" key="2">
    <source>
        <dbReference type="EMBL" id="RUO55727.1"/>
    </source>
</evidence>
<comment type="caution">
    <text evidence="2">The sequence shown here is derived from an EMBL/GenBank/DDBJ whole genome shotgun (WGS) entry which is preliminary data.</text>
</comment>
<dbReference type="AlphaFoldDB" id="A0A432Y461"/>
<gene>
    <name evidence="2" type="ORF">CWI70_02780</name>
</gene>
<organism evidence="2 3">
    <name type="scientific">Pseudidiomarina homiensis</name>
    <dbReference type="NCBI Taxonomy" id="364198"/>
    <lineage>
        <taxon>Bacteria</taxon>
        <taxon>Pseudomonadati</taxon>
        <taxon>Pseudomonadota</taxon>
        <taxon>Gammaproteobacteria</taxon>
        <taxon>Alteromonadales</taxon>
        <taxon>Idiomarinaceae</taxon>
        <taxon>Pseudidiomarina</taxon>
    </lineage>
</organism>
<dbReference type="Pfam" id="PF05545">
    <property type="entry name" value="FixQ"/>
    <property type="match status" value="1"/>
</dbReference>
<keyword evidence="3" id="KW-1185">Reference proteome</keyword>
<dbReference type="EMBL" id="PIPX01000001">
    <property type="protein sequence ID" value="RUO55727.1"/>
    <property type="molecule type" value="Genomic_DNA"/>
</dbReference>
<dbReference type="RefSeq" id="WP_126770362.1">
    <property type="nucleotide sequence ID" value="NZ_JANQBU010000001.1"/>
</dbReference>
<proteinExistence type="predicted"/>
<evidence type="ECO:0000313" key="3">
    <source>
        <dbReference type="Proteomes" id="UP000287649"/>
    </source>
</evidence>
<keyword evidence="1" id="KW-0472">Membrane</keyword>